<dbReference type="Pfam" id="PF03431">
    <property type="entry name" value="RNA_replicase_B"/>
    <property type="match status" value="1"/>
</dbReference>
<evidence type="ECO:0000256" key="9">
    <source>
        <dbReference type="PIRSR" id="PIRSR605093-1"/>
    </source>
</evidence>
<reference evidence="11" key="1">
    <citation type="submission" date="2020-09" db="EMBL/GenBank/DDBJ databases">
        <title>Leviviricetes taxonomy.</title>
        <authorList>
            <person name="Stockdale S.R."/>
            <person name="Callanan J."/>
            <person name="Adriaenssens E.M."/>
            <person name="Kuhn J.H."/>
            <person name="Rumnieks J."/>
            <person name="Shkoporov A."/>
            <person name="Draper L.A."/>
            <person name="Ross P."/>
            <person name="Hill C."/>
        </authorList>
    </citation>
    <scope>NUCLEOTIDE SEQUENCE</scope>
</reference>
<evidence type="ECO:0000256" key="1">
    <source>
        <dbReference type="ARBA" id="ARBA00012494"/>
    </source>
</evidence>
<keyword evidence="12" id="KW-1185">Reference proteome</keyword>
<feature type="binding site" evidence="9">
    <location>
        <position position="362"/>
    </location>
    <ligand>
        <name>Mg(2+)</name>
        <dbReference type="ChEBI" id="CHEBI:18420"/>
        <label>2</label>
    </ligand>
</feature>
<evidence type="ECO:0000256" key="5">
    <source>
        <dbReference type="ARBA" id="ARBA00022741"/>
    </source>
</evidence>
<evidence type="ECO:0000259" key="10">
    <source>
        <dbReference type="PROSITE" id="PS50522"/>
    </source>
</evidence>
<dbReference type="EC" id="2.7.7.48" evidence="1"/>
<dbReference type="GO" id="GO:0046872">
    <property type="term" value="F:metal ion binding"/>
    <property type="evidence" value="ECO:0007669"/>
    <property type="project" value="UniProtKB-KW"/>
</dbReference>
<sequence length="648" mass="73356">MKSLMRLLECVLADAGIWCGTSTTRDFNTISRRVKHEGLSFITISLPVFCSDFERSLATGFVDPTCFMGFHRHGALPVLFQGLLSRVFDASTGVLLKEPDSLAITAVRQACLMFKKILLPCSDERERKSYESYLETDRSVAEFEERLSNAWTSGPYVERSSSRSRAEGLGFSGSMPGIQSGLSSDSSEAITRIQHCSPLELDHFRNVARLLWGATINNESFRFNAERVVPRHGPGATAERISGNRKFTLRKWHRRLDHSFPSDLFCIPNQGYFEELDGIEFVDPEHETPVRVISVPKTLKTPRIIAIEPVCVQYTQQAVMEVLVDLLESRPLTRGRINFVDQTVNQKVAMASSVDGSFATLDLKDASDRVSSQLVWEMLAATPHFREMVFACRSLRADVPGHGIHTLSRFASMGSALCFPIEAMLFYTIILSAITRRSGHRLTFKSLLRASEGVRVYGDDIIVPVCYVQDVWNELEWFNLRVNANKSFWTGKFRESCGLDAYDGVNVTPVYVRRKFPTSHRDTEELVSSVSLRNQLYNAGMWNAASYVQGLVDGLATIPYVSENSSILGWNSVCVKYEIQRWDSHLHRWLVKGHVVDAKARRDPLDGPSALMKFFLKRGREPFFDVKHLERYGRPVVVHTKQRWAPPY</sequence>
<dbReference type="Proteomes" id="UP000680103">
    <property type="component" value="Segment"/>
</dbReference>
<keyword evidence="9" id="KW-0460">Magnesium</keyword>
<keyword evidence="3" id="KW-0808">Transferase</keyword>
<keyword evidence="2 11" id="KW-0696">RNA-directed RNA polymerase</keyword>
<dbReference type="GO" id="GO:0000166">
    <property type="term" value="F:nucleotide binding"/>
    <property type="evidence" value="ECO:0007669"/>
    <property type="project" value="UniProtKB-KW"/>
</dbReference>
<feature type="binding site" evidence="9">
    <location>
        <position position="460"/>
    </location>
    <ligand>
        <name>Mg(2+)</name>
        <dbReference type="ChEBI" id="CHEBI:18420"/>
        <label>2</label>
    </ligand>
</feature>
<evidence type="ECO:0000256" key="6">
    <source>
        <dbReference type="ARBA" id="ARBA00022953"/>
    </source>
</evidence>
<dbReference type="GO" id="GO:0039694">
    <property type="term" value="P:viral RNA genome replication"/>
    <property type="evidence" value="ECO:0007669"/>
    <property type="project" value="InterPro"/>
</dbReference>
<dbReference type="GeneID" id="80399707"/>
<dbReference type="GO" id="GO:0003968">
    <property type="term" value="F:RNA-directed RNA polymerase activity"/>
    <property type="evidence" value="ECO:0007669"/>
    <property type="project" value="UniProtKB-KW"/>
</dbReference>
<dbReference type="RefSeq" id="YP_010770399.1">
    <property type="nucleotide sequence ID" value="NC_074256.1"/>
</dbReference>
<keyword evidence="5" id="KW-0547">Nucleotide-binding</keyword>
<comment type="cofactor">
    <cofactor evidence="9">
        <name>Mg(2+)</name>
        <dbReference type="ChEBI" id="CHEBI:18420"/>
    </cofactor>
    <text evidence="9">Binds 2 Mg(2+) per subunit.</text>
</comment>
<dbReference type="InterPro" id="IPR007096">
    <property type="entry name" value="RNA-dir_Rpol_cat_phage"/>
</dbReference>
<evidence type="ECO:0000313" key="12">
    <source>
        <dbReference type="Proteomes" id="UP000680103"/>
    </source>
</evidence>
<protein>
    <recommendedName>
        <fullName evidence="1">RNA-directed RNA polymerase</fullName>
        <ecNumber evidence="1">2.7.7.48</ecNumber>
    </recommendedName>
    <alternativeName>
        <fullName evidence="7">RNA replicase beta chain</fullName>
    </alternativeName>
</protein>
<proteinExistence type="predicted"/>
<organism evidence="11 12">
    <name type="scientific">ssRNA phage SRR6960799_35</name>
    <dbReference type="NCBI Taxonomy" id="2786593"/>
    <lineage>
        <taxon>Viruses</taxon>
        <taxon>Riboviria</taxon>
        <taxon>Orthornavirae</taxon>
        <taxon>Lenarviricota</taxon>
        <taxon>Leviviricetes</taxon>
        <taxon>Timlovirales</taxon>
        <taxon>Steitzviridae</taxon>
        <taxon>Hodnevirus</taxon>
        <taxon>Hodnevirus limicola</taxon>
    </lineage>
</organism>
<evidence type="ECO:0000256" key="8">
    <source>
        <dbReference type="ARBA" id="ARBA00048744"/>
    </source>
</evidence>
<evidence type="ECO:0000256" key="4">
    <source>
        <dbReference type="ARBA" id="ARBA00022695"/>
    </source>
</evidence>
<evidence type="ECO:0000256" key="3">
    <source>
        <dbReference type="ARBA" id="ARBA00022679"/>
    </source>
</evidence>
<dbReference type="KEGG" id="vg:80399707"/>
<evidence type="ECO:0000256" key="7">
    <source>
        <dbReference type="ARBA" id="ARBA00030248"/>
    </source>
</evidence>
<dbReference type="PROSITE" id="PS50522">
    <property type="entry name" value="RDRP_PHAGE"/>
    <property type="match status" value="1"/>
</dbReference>
<evidence type="ECO:0000256" key="2">
    <source>
        <dbReference type="ARBA" id="ARBA00022484"/>
    </source>
</evidence>
<name>A0A8S5KZN6_9VIRU</name>
<comment type="catalytic activity">
    <reaction evidence="8">
        <text>RNA(n) + a ribonucleoside 5'-triphosphate = RNA(n+1) + diphosphate</text>
        <dbReference type="Rhea" id="RHEA:21248"/>
        <dbReference type="Rhea" id="RHEA-COMP:14527"/>
        <dbReference type="Rhea" id="RHEA-COMP:17342"/>
        <dbReference type="ChEBI" id="CHEBI:33019"/>
        <dbReference type="ChEBI" id="CHEBI:61557"/>
        <dbReference type="ChEBI" id="CHEBI:140395"/>
        <dbReference type="EC" id="2.7.7.48"/>
    </reaction>
</comment>
<keyword evidence="4" id="KW-0548">Nucleotidyltransferase</keyword>
<feature type="domain" description="RdRp catalytic" evidence="10">
    <location>
        <begin position="347"/>
        <end position="491"/>
    </location>
</feature>
<keyword evidence="6" id="KW-0693">Viral RNA replication</keyword>
<dbReference type="EMBL" id="BK013589">
    <property type="protein sequence ID" value="DAD50660.1"/>
    <property type="molecule type" value="Genomic_RNA"/>
</dbReference>
<accession>A0A8S5KZN6</accession>
<gene>
    <name evidence="11" type="primary">SRR6960799_35_3</name>
</gene>
<dbReference type="InterPro" id="IPR005093">
    <property type="entry name" value="RNArep_beta"/>
</dbReference>
<feature type="binding site" evidence="9">
    <location>
        <position position="459"/>
    </location>
    <ligand>
        <name>Mg(2+)</name>
        <dbReference type="ChEBI" id="CHEBI:18420"/>
        <label>2</label>
    </ligand>
</feature>
<evidence type="ECO:0000313" key="11">
    <source>
        <dbReference type="EMBL" id="DAD50660.1"/>
    </source>
</evidence>
<keyword evidence="9" id="KW-0479">Metal-binding</keyword>